<dbReference type="AlphaFoldDB" id="A0A8J4WZ47"/>
<feature type="non-terminal residue" evidence="1">
    <location>
        <position position="1"/>
    </location>
</feature>
<dbReference type="PANTHER" id="PTHR15192">
    <property type="entry name" value="PROTEIN CBG05349"/>
    <property type="match status" value="1"/>
</dbReference>
<comment type="caution">
    <text evidence="1">The sequence shown here is derived from an EMBL/GenBank/DDBJ whole genome shotgun (WGS) entry which is preliminary data.</text>
</comment>
<name>A0A8J4WZ47_CLAMG</name>
<protein>
    <submittedName>
        <fullName evidence="1">Oxidative stress-induced growth inhibitor 2</fullName>
    </submittedName>
</protein>
<dbReference type="OrthoDB" id="412005at2759"/>
<dbReference type="InterPro" id="IPR029731">
    <property type="entry name" value="OSGIN1/2"/>
</dbReference>
<reference evidence="1" key="1">
    <citation type="submission" date="2020-07" db="EMBL/GenBank/DDBJ databases">
        <title>Clarias magur genome sequencing, assembly and annotation.</title>
        <authorList>
            <person name="Kushwaha B."/>
            <person name="Kumar R."/>
            <person name="Das P."/>
            <person name="Joshi C.G."/>
            <person name="Kumar D."/>
            <person name="Nagpure N.S."/>
            <person name="Pandey M."/>
            <person name="Agarwal S."/>
            <person name="Srivastava S."/>
            <person name="Singh M."/>
            <person name="Sahoo L."/>
            <person name="Jayasankar P."/>
            <person name="Meher P.K."/>
            <person name="Koringa P.G."/>
            <person name="Iquebal M.A."/>
            <person name="Das S.P."/>
            <person name="Bit A."/>
            <person name="Patnaik S."/>
            <person name="Patel N."/>
            <person name="Shah T.M."/>
            <person name="Hinsu A."/>
            <person name="Jena J.K."/>
        </authorList>
    </citation>
    <scope>NUCLEOTIDE SEQUENCE</scope>
    <source>
        <strain evidence="1">CIFAMagur01</strain>
        <tissue evidence="1">Testis</tissue>
    </source>
</reference>
<accession>A0A8J4WZ47</accession>
<dbReference type="GO" id="GO:0030308">
    <property type="term" value="P:negative regulation of cell growth"/>
    <property type="evidence" value="ECO:0007669"/>
    <property type="project" value="TreeGrafter"/>
</dbReference>
<dbReference type="GO" id="GO:0008083">
    <property type="term" value="F:growth factor activity"/>
    <property type="evidence" value="ECO:0007669"/>
    <property type="project" value="TreeGrafter"/>
</dbReference>
<dbReference type="PANTHER" id="PTHR15192:SF4">
    <property type="entry name" value="OXIDATIVE STRESS-INDUCED GROWTH INHIBITOR 2"/>
    <property type="match status" value="1"/>
</dbReference>
<evidence type="ECO:0000313" key="2">
    <source>
        <dbReference type="Proteomes" id="UP000727407"/>
    </source>
</evidence>
<proteinExistence type="predicted"/>
<dbReference type="EMBL" id="QNUK01000207">
    <property type="protein sequence ID" value="KAF5898184.1"/>
    <property type="molecule type" value="Genomic_DNA"/>
</dbReference>
<keyword evidence="2" id="KW-1185">Reference proteome</keyword>
<organism evidence="1 2">
    <name type="scientific">Clarias magur</name>
    <name type="common">Asian catfish</name>
    <name type="synonym">Macropteronotus magur</name>
    <dbReference type="NCBI Taxonomy" id="1594786"/>
    <lineage>
        <taxon>Eukaryota</taxon>
        <taxon>Metazoa</taxon>
        <taxon>Chordata</taxon>
        <taxon>Craniata</taxon>
        <taxon>Vertebrata</taxon>
        <taxon>Euteleostomi</taxon>
        <taxon>Actinopterygii</taxon>
        <taxon>Neopterygii</taxon>
        <taxon>Teleostei</taxon>
        <taxon>Ostariophysi</taxon>
        <taxon>Siluriformes</taxon>
        <taxon>Clariidae</taxon>
        <taxon>Clarias</taxon>
    </lineage>
</organism>
<evidence type="ECO:0000313" key="1">
    <source>
        <dbReference type="EMBL" id="KAF5898184.1"/>
    </source>
</evidence>
<dbReference type="Proteomes" id="UP000727407">
    <property type="component" value="Unassembled WGS sequence"/>
</dbReference>
<gene>
    <name evidence="1" type="ORF">DAT39_012114</name>
</gene>
<sequence length="265" mass="29063">MLSAESLVGVGSAAPPGDLAEINTECWDAASLALIEAQKMRALDGVAALWDFMTRLNASPQPRHHELFMKLAQAFWERYVECVLSRAHGLGRRRAVPAQAVAMPLLDESSLPRDCPPTVPVIIIGNGPSGICLSYLLSGYVPYVDPAAEHPNPILHHKLQKAKHQPVTEQDLEYLCEGLEGRSGNPVAVLFDTLLHPNADLGFEIPSVLQWKLEKQHHIPHLVLGKGTPGGAWHAMEGSILTISLGVWMELPGVNYRHITPEKRR</sequence>